<dbReference type="EMBL" id="FRCS01000010">
    <property type="protein sequence ID" value="SHN44070.1"/>
    <property type="molecule type" value="Genomic_DNA"/>
</dbReference>
<reference evidence="2 3" key="1">
    <citation type="submission" date="2016-11" db="EMBL/GenBank/DDBJ databases">
        <authorList>
            <person name="Jaros S."/>
            <person name="Januszkiewicz K."/>
            <person name="Wedrychowicz H."/>
        </authorList>
    </citation>
    <scope>NUCLEOTIDE SEQUENCE [LARGE SCALE GENOMIC DNA]</scope>
    <source>
        <strain evidence="2 3">DSM 46144</strain>
    </source>
</reference>
<dbReference type="STRING" id="134849.SAMN05443668_11043"/>
<dbReference type="Proteomes" id="UP000184440">
    <property type="component" value="Unassembled WGS sequence"/>
</dbReference>
<evidence type="ECO:0000313" key="3">
    <source>
        <dbReference type="Proteomes" id="UP000184440"/>
    </source>
</evidence>
<dbReference type="RefSeq" id="WP_073261080.1">
    <property type="nucleotide sequence ID" value="NZ_FRCS01000010.1"/>
</dbReference>
<dbReference type="InterPro" id="IPR025669">
    <property type="entry name" value="AAA_dom"/>
</dbReference>
<dbReference type="OrthoDB" id="69313at2"/>
<evidence type="ECO:0000259" key="1">
    <source>
        <dbReference type="Pfam" id="PF13614"/>
    </source>
</evidence>
<dbReference type="CDD" id="cd02042">
    <property type="entry name" value="ParAB_family"/>
    <property type="match status" value="1"/>
</dbReference>
<dbReference type="Pfam" id="PF13614">
    <property type="entry name" value="AAA_31"/>
    <property type="match status" value="1"/>
</dbReference>
<organism evidence="2 3">
    <name type="scientific">Cryptosporangium aurantiacum</name>
    <dbReference type="NCBI Taxonomy" id="134849"/>
    <lineage>
        <taxon>Bacteria</taxon>
        <taxon>Bacillati</taxon>
        <taxon>Actinomycetota</taxon>
        <taxon>Actinomycetes</taxon>
        <taxon>Cryptosporangiales</taxon>
        <taxon>Cryptosporangiaceae</taxon>
        <taxon>Cryptosporangium</taxon>
    </lineage>
</organism>
<name>A0A1M7RD10_9ACTN</name>
<dbReference type="SUPFAM" id="SSF52540">
    <property type="entry name" value="P-loop containing nucleoside triphosphate hydrolases"/>
    <property type="match status" value="1"/>
</dbReference>
<evidence type="ECO:0000313" key="2">
    <source>
        <dbReference type="EMBL" id="SHN44070.1"/>
    </source>
</evidence>
<gene>
    <name evidence="2" type="ORF">SAMN05443668_11043</name>
</gene>
<sequence length="349" mass="38208">MAIKIALFNNKGGVSKTTTCFNVGWMLAERGHRVVMVDADPQCNLTGMVLDLSGEDALEEFYKQQPGRNLKEALEPAFKSRPVPLKAVDCIPVPERDGLFLVPGHVALAEDETSLGIAQQLSESLQGLRNLPGSFSHLFDLTAEAYNADFVLIDLSPGLGAVNQNLVATSDAFIVPCSPDVFSVMAVDSLSRVIPRWIDWARRASQLEVLANADYPFRAPDIKFLGLVVQRFRLRGGKPTKAFAAYFEKLGSAINGALVPALKKNGLMLPDEVYESAGMTDYLLSEISDFNTLIAISQQQRKPVFTLTQEDIGRSGKLWSTQQASIATFRQTFEELADRILLLAAATAR</sequence>
<dbReference type="Gene3D" id="3.40.50.300">
    <property type="entry name" value="P-loop containing nucleotide triphosphate hydrolases"/>
    <property type="match status" value="1"/>
</dbReference>
<dbReference type="InterPro" id="IPR027417">
    <property type="entry name" value="P-loop_NTPase"/>
</dbReference>
<proteinExistence type="predicted"/>
<protein>
    <submittedName>
        <fullName evidence="2">AAA domain-containing protein</fullName>
    </submittedName>
</protein>
<dbReference type="InterPro" id="IPR050678">
    <property type="entry name" value="DNA_Partitioning_ATPase"/>
</dbReference>
<dbReference type="PANTHER" id="PTHR13696:SF52">
    <property type="entry name" value="PARA FAMILY PROTEIN CT_582"/>
    <property type="match status" value="1"/>
</dbReference>
<accession>A0A1M7RD10</accession>
<feature type="domain" description="AAA" evidence="1">
    <location>
        <begin position="4"/>
        <end position="196"/>
    </location>
</feature>
<dbReference type="PANTHER" id="PTHR13696">
    <property type="entry name" value="P-LOOP CONTAINING NUCLEOSIDE TRIPHOSPHATE HYDROLASE"/>
    <property type="match status" value="1"/>
</dbReference>
<keyword evidence="3" id="KW-1185">Reference proteome</keyword>
<dbReference type="AlphaFoldDB" id="A0A1M7RD10"/>